<evidence type="ECO:0000313" key="2">
    <source>
        <dbReference type="EMBL" id="CAE1292293.1"/>
    </source>
</evidence>
<gene>
    <name evidence="2" type="ORF">SPHA_49199</name>
</gene>
<feature type="compositionally biased region" description="Basic residues" evidence="1">
    <location>
        <begin position="145"/>
        <end position="156"/>
    </location>
</feature>
<dbReference type="Proteomes" id="UP000597762">
    <property type="component" value="Unassembled WGS sequence"/>
</dbReference>
<reference evidence="2" key="1">
    <citation type="submission" date="2021-01" db="EMBL/GenBank/DDBJ databases">
        <authorList>
            <person name="Li R."/>
            <person name="Bekaert M."/>
        </authorList>
    </citation>
    <scope>NUCLEOTIDE SEQUENCE</scope>
    <source>
        <strain evidence="2">Farmed</strain>
    </source>
</reference>
<comment type="caution">
    <text evidence="2">The sequence shown here is derived from an EMBL/GenBank/DDBJ whole genome shotgun (WGS) entry which is preliminary data.</text>
</comment>
<feature type="compositionally biased region" description="Basic and acidic residues" evidence="1">
    <location>
        <begin position="7"/>
        <end position="16"/>
    </location>
</feature>
<feature type="region of interest" description="Disordered" evidence="1">
    <location>
        <begin position="58"/>
        <end position="172"/>
    </location>
</feature>
<keyword evidence="3" id="KW-1185">Reference proteome</keyword>
<feature type="region of interest" description="Disordered" evidence="1">
    <location>
        <begin position="1"/>
        <end position="34"/>
    </location>
</feature>
<sequence>MPTTSFPDRRAADRKCRGGKLSPIVAGRTGSGERCDGGAAHLADPIYHGGVIRAARRPCRHDARGRCDARPHRHDARHARRHARQRPDPARRRYEQLQPARRGRTPHPFTRTDRQVLNAPASPPRAGRVPCPKARSASHDGQRHTASHPRRYRAKSHPSLGQAFSTIRPPRP</sequence>
<dbReference type="EMBL" id="CAHIKZ030002790">
    <property type="protein sequence ID" value="CAE1292293.1"/>
    <property type="molecule type" value="Genomic_DNA"/>
</dbReference>
<organism evidence="2 3">
    <name type="scientific">Acanthosepion pharaonis</name>
    <name type="common">Pharaoh cuttlefish</name>
    <name type="synonym">Sepia pharaonis</name>
    <dbReference type="NCBI Taxonomy" id="158019"/>
    <lineage>
        <taxon>Eukaryota</taxon>
        <taxon>Metazoa</taxon>
        <taxon>Spiralia</taxon>
        <taxon>Lophotrochozoa</taxon>
        <taxon>Mollusca</taxon>
        <taxon>Cephalopoda</taxon>
        <taxon>Coleoidea</taxon>
        <taxon>Decapodiformes</taxon>
        <taxon>Sepiida</taxon>
        <taxon>Sepiina</taxon>
        <taxon>Sepiidae</taxon>
        <taxon>Acanthosepion</taxon>
    </lineage>
</organism>
<dbReference type="AlphaFoldDB" id="A0A812D4C6"/>
<evidence type="ECO:0000313" key="3">
    <source>
        <dbReference type="Proteomes" id="UP000597762"/>
    </source>
</evidence>
<protein>
    <submittedName>
        <fullName evidence="2">Uncharacterized protein</fullName>
    </submittedName>
</protein>
<feature type="compositionally biased region" description="Basic and acidic residues" evidence="1">
    <location>
        <begin position="85"/>
        <end position="95"/>
    </location>
</feature>
<accession>A0A812D4C6</accession>
<feature type="compositionally biased region" description="Basic residues" evidence="1">
    <location>
        <begin position="71"/>
        <end position="84"/>
    </location>
</feature>
<name>A0A812D4C6_ACAPH</name>
<proteinExistence type="predicted"/>
<feature type="compositionally biased region" description="Basic and acidic residues" evidence="1">
    <location>
        <begin position="60"/>
        <end position="70"/>
    </location>
</feature>
<evidence type="ECO:0000256" key="1">
    <source>
        <dbReference type="SAM" id="MobiDB-lite"/>
    </source>
</evidence>